<sequence>MMRKIPERTCVVCRQAKPKKELIRVVRNNEGNVCIDPTGKAAGRGAYICANIQCISKAHKSRALDRALKVKVEDSVYEDLEKYSNTEVIADGKK</sequence>
<reference evidence="3" key="1">
    <citation type="submission" date="2010-11" db="EMBL/GenBank/DDBJ databases">
        <title>The complete genome of Mahella australiensis DSM 15567.</title>
        <authorList>
            <consortium name="US DOE Joint Genome Institute (JGI-PGF)"/>
            <person name="Lucas S."/>
            <person name="Copeland A."/>
            <person name="Lapidus A."/>
            <person name="Bruce D."/>
            <person name="Goodwin L."/>
            <person name="Pitluck S."/>
            <person name="Kyrpides N."/>
            <person name="Mavromatis K."/>
            <person name="Pagani I."/>
            <person name="Ivanova N."/>
            <person name="Teshima H."/>
            <person name="Brettin T."/>
            <person name="Detter J.C."/>
            <person name="Han C."/>
            <person name="Tapia R."/>
            <person name="Land M."/>
            <person name="Hauser L."/>
            <person name="Markowitz V."/>
            <person name="Cheng J.-F."/>
            <person name="Hugenholtz P."/>
            <person name="Woyke T."/>
            <person name="Wu D."/>
            <person name="Spring S."/>
            <person name="Pukall R."/>
            <person name="Steenblock K."/>
            <person name="Schneider S."/>
            <person name="Klenk H.-P."/>
            <person name="Eisen J.A."/>
        </authorList>
    </citation>
    <scope>NUCLEOTIDE SEQUENCE [LARGE SCALE GENOMIC DNA]</scope>
    <source>
        <strain evidence="3">DSM 15567 / CIP 107919 / 50-1 BON</strain>
    </source>
</reference>
<dbReference type="CDD" id="cd00279">
    <property type="entry name" value="YlxR"/>
    <property type="match status" value="1"/>
</dbReference>
<dbReference type="InterPro" id="IPR007393">
    <property type="entry name" value="YlxR_dom"/>
</dbReference>
<dbReference type="RefSeq" id="WP_013780662.1">
    <property type="nucleotide sequence ID" value="NC_015520.1"/>
</dbReference>
<evidence type="ECO:0000313" key="2">
    <source>
        <dbReference type="EMBL" id="AEE96232.1"/>
    </source>
</evidence>
<dbReference type="KEGG" id="mas:Mahau_1034"/>
<reference evidence="2 3" key="2">
    <citation type="journal article" date="2011" name="Stand. Genomic Sci.">
        <title>Complete genome sequence of Mahella australiensis type strain (50-1 BON).</title>
        <authorList>
            <person name="Sikorski J."/>
            <person name="Teshima H."/>
            <person name="Nolan M."/>
            <person name="Lucas S."/>
            <person name="Hammon N."/>
            <person name="Deshpande S."/>
            <person name="Cheng J.F."/>
            <person name="Pitluck S."/>
            <person name="Liolios K."/>
            <person name="Pagani I."/>
            <person name="Ivanova N."/>
            <person name="Huntemann M."/>
            <person name="Mavromatis K."/>
            <person name="Ovchinikova G."/>
            <person name="Pati A."/>
            <person name="Tapia R."/>
            <person name="Han C."/>
            <person name="Goodwin L."/>
            <person name="Chen A."/>
            <person name="Palaniappan K."/>
            <person name="Land M."/>
            <person name="Hauser L."/>
            <person name="Ngatchou-Djao O.D."/>
            <person name="Rohde M."/>
            <person name="Pukall R."/>
            <person name="Spring S."/>
            <person name="Abt B."/>
            <person name="Goker M."/>
            <person name="Detter J.C."/>
            <person name="Woyke T."/>
            <person name="Bristow J."/>
            <person name="Markowitz V."/>
            <person name="Hugenholtz P."/>
            <person name="Eisen J.A."/>
            <person name="Kyrpides N.C."/>
            <person name="Klenk H.P."/>
            <person name="Lapidus A."/>
        </authorList>
    </citation>
    <scope>NUCLEOTIDE SEQUENCE [LARGE SCALE GENOMIC DNA]</scope>
    <source>
        <strain evidence="3">DSM 15567 / CIP 107919 / 50-1 BON</strain>
    </source>
</reference>
<proteinExistence type="predicted"/>
<organism evidence="2 3">
    <name type="scientific">Mahella australiensis (strain DSM 15567 / CIP 107919 / 50-1 BON)</name>
    <dbReference type="NCBI Taxonomy" id="697281"/>
    <lineage>
        <taxon>Bacteria</taxon>
        <taxon>Bacillati</taxon>
        <taxon>Bacillota</taxon>
        <taxon>Clostridia</taxon>
        <taxon>Thermoanaerobacterales</taxon>
        <taxon>Thermoanaerobacterales Family IV. Incertae Sedis</taxon>
        <taxon>Mahella</taxon>
    </lineage>
</organism>
<dbReference type="STRING" id="697281.Mahau_1034"/>
<dbReference type="Gene3D" id="3.30.1230.10">
    <property type="entry name" value="YlxR-like"/>
    <property type="match status" value="1"/>
</dbReference>
<dbReference type="Pfam" id="PF04296">
    <property type="entry name" value="YlxR"/>
    <property type="match status" value="1"/>
</dbReference>
<dbReference type="SUPFAM" id="SSF64376">
    <property type="entry name" value="YlxR-like"/>
    <property type="match status" value="1"/>
</dbReference>
<evidence type="ECO:0000259" key="1">
    <source>
        <dbReference type="Pfam" id="PF04296"/>
    </source>
</evidence>
<dbReference type="OrthoDB" id="9813251at2"/>
<gene>
    <name evidence="2" type="ordered locus">Mahau_1034</name>
</gene>
<dbReference type="HOGENOM" id="CLU_147970_2_1_9"/>
<feature type="domain" description="YlxR" evidence="1">
    <location>
        <begin position="8"/>
        <end position="82"/>
    </location>
</feature>
<dbReference type="InterPro" id="IPR035931">
    <property type="entry name" value="YlxR-like_sf"/>
</dbReference>
<dbReference type="eggNOG" id="COG2740">
    <property type="taxonomic scope" value="Bacteria"/>
</dbReference>
<dbReference type="EMBL" id="CP002360">
    <property type="protein sequence ID" value="AEE96232.1"/>
    <property type="molecule type" value="Genomic_DNA"/>
</dbReference>
<dbReference type="PANTHER" id="PTHR34215">
    <property type="entry name" value="BLL0784 PROTEIN"/>
    <property type="match status" value="1"/>
</dbReference>
<dbReference type="AlphaFoldDB" id="F4A2Q2"/>
<dbReference type="Proteomes" id="UP000008457">
    <property type="component" value="Chromosome"/>
</dbReference>
<dbReference type="NCBIfam" id="NF047356">
    <property type="entry name" value="RNA_bind_RnpM"/>
    <property type="match status" value="1"/>
</dbReference>
<keyword evidence="3" id="KW-1185">Reference proteome</keyword>
<dbReference type="PANTHER" id="PTHR34215:SF1">
    <property type="entry name" value="YLXR DOMAIN-CONTAINING PROTEIN"/>
    <property type="match status" value="1"/>
</dbReference>
<dbReference type="InterPro" id="IPR037465">
    <property type="entry name" value="YlxR"/>
</dbReference>
<accession>F4A2Q2</accession>
<evidence type="ECO:0000313" key="3">
    <source>
        <dbReference type="Proteomes" id="UP000008457"/>
    </source>
</evidence>
<protein>
    <recommendedName>
        <fullName evidence="1">YlxR domain-containing protein</fullName>
    </recommendedName>
</protein>
<name>F4A2Q2_MAHA5</name>